<dbReference type="SUPFAM" id="SSF52317">
    <property type="entry name" value="Class I glutamine amidotransferase-like"/>
    <property type="match status" value="1"/>
</dbReference>
<dbReference type="InterPro" id="IPR029062">
    <property type="entry name" value="Class_I_gatase-like"/>
</dbReference>
<gene>
    <name evidence="3" type="ORF">FHW12_003542</name>
</gene>
<dbReference type="InterPro" id="IPR052158">
    <property type="entry name" value="INH-QAR"/>
</dbReference>
<comment type="caution">
    <text evidence="3">The sequence shown here is derived from an EMBL/GenBank/DDBJ whole genome shotgun (WGS) entry which is preliminary data.</text>
</comment>
<dbReference type="Gene3D" id="3.40.50.880">
    <property type="match status" value="1"/>
</dbReference>
<accession>A0A839F681</accession>
<proteinExistence type="predicted"/>
<feature type="domain" description="DJ-1/PfpI" evidence="2">
    <location>
        <begin position="29"/>
        <end position="190"/>
    </location>
</feature>
<keyword evidence="4" id="KW-1185">Reference proteome</keyword>
<dbReference type="GO" id="GO:0006508">
    <property type="term" value="P:proteolysis"/>
    <property type="evidence" value="ECO:0007669"/>
    <property type="project" value="UniProtKB-KW"/>
</dbReference>
<keyword evidence="1" id="KW-0732">Signal</keyword>
<keyword evidence="3" id="KW-0378">Hydrolase</keyword>
<dbReference type="Proteomes" id="UP000550401">
    <property type="component" value="Unassembled WGS sequence"/>
</dbReference>
<protein>
    <submittedName>
        <fullName evidence="3">Putative intracellular protease/amidase</fullName>
    </submittedName>
</protein>
<dbReference type="RefSeq" id="WP_182532337.1">
    <property type="nucleotide sequence ID" value="NZ_JACGXL010000006.1"/>
</dbReference>
<evidence type="ECO:0000256" key="1">
    <source>
        <dbReference type="SAM" id="SignalP"/>
    </source>
</evidence>
<evidence type="ECO:0000313" key="4">
    <source>
        <dbReference type="Proteomes" id="UP000550401"/>
    </source>
</evidence>
<reference evidence="3 4" key="1">
    <citation type="submission" date="2020-07" db="EMBL/GenBank/DDBJ databases">
        <title>Genomic Encyclopedia of Type Strains, Phase IV (KMG-V): Genome sequencing to study the core and pangenomes of soil and plant-associated prokaryotes.</title>
        <authorList>
            <person name="Whitman W."/>
        </authorList>
    </citation>
    <scope>NUCLEOTIDE SEQUENCE [LARGE SCALE GENOMIC DNA]</scope>
    <source>
        <strain evidence="3 4">RH2WT43</strain>
    </source>
</reference>
<name>A0A839F681_9GAMM</name>
<dbReference type="AlphaFoldDB" id="A0A839F681"/>
<organism evidence="3 4">
    <name type="scientific">Dokdonella fugitiva</name>
    <dbReference type="NCBI Taxonomy" id="328517"/>
    <lineage>
        <taxon>Bacteria</taxon>
        <taxon>Pseudomonadati</taxon>
        <taxon>Pseudomonadota</taxon>
        <taxon>Gammaproteobacteria</taxon>
        <taxon>Lysobacterales</taxon>
        <taxon>Rhodanobacteraceae</taxon>
        <taxon>Dokdonella</taxon>
    </lineage>
</organism>
<sequence>MKPLRWLLAILLLPLVPNHAEPAPPAKTRVAILMFDGVEIIDFAGPYEVFGQAGFDVHTVSRDGKAVKTAMNLRVNVDHSFADAPAADIILVPGGDVEAAAKDEATRAWLLKNAASATQVMSVCTGSDILANTGLLDGQKATTFHNHFDHMAKNYPKVTVVRDQRWVQAGKLVTSAGLASGIDTALHVVANVRGTEAARSVAMHLEYAWSPDGGFIRGLMADQFMRMPEKPLAFDDGTKVTQLSSLGDTKYWETAYRIESPMDPVAFIAHVRTLAVDDKALRILDLRDAKQLAWEYTSERGGRWRLSLKADDKQADGSYRVVAKVMRLM</sequence>
<dbReference type="PANTHER" id="PTHR43130:SF3">
    <property type="entry name" value="HTH-TYPE TRANSCRIPTIONAL REGULATOR RV1931C"/>
    <property type="match status" value="1"/>
</dbReference>
<dbReference type="InterPro" id="IPR002818">
    <property type="entry name" value="DJ-1/PfpI"/>
</dbReference>
<dbReference type="PANTHER" id="PTHR43130">
    <property type="entry name" value="ARAC-FAMILY TRANSCRIPTIONAL REGULATOR"/>
    <property type="match status" value="1"/>
</dbReference>
<feature type="signal peptide" evidence="1">
    <location>
        <begin position="1"/>
        <end position="22"/>
    </location>
</feature>
<dbReference type="Pfam" id="PF01965">
    <property type="entry name" value="DJ-1_PfpI"/>
    <property type="match status" value="1"/>
</dbReference>
<dbReference type="CDD" id="cd03139">
    <property type="entry name" value="GATase1_PfpI_2"/>
    <property type="match status" value="1"/>
</dbReference>
<evidence type="ECO:0000259" key="2">
    <source>
        <dbReference type="Pfam" id="PF01965"/>
    </source>
</evidence>
<dbReference type="EMBL" id="JACGXL010000006">
    <property type="protein sequence ID" value="MBA8889299.1"/>
    <property type="molecule type" value="Genomic_DNA"/>
</dbReference>
<dbReference type="GO" id="GO:0008233">
    <property type="term" value="F:peptidase activity"/>
    <property type="evidence" value="ECO:0007669"/>
    <property type="project" value="UniProtKB-KW"/>
</dbReference>
<evidence type="ECO:0000313" key="3">
    <source>
        <dbReference type="EMBL" id="MBA8889299.1"/>
    </source>
</evidence>
<keyword evidence="3" id="KW-0645">Protease</keyword>
<feature type="chain" id="PRO_5032507956" evidence="1">
    <location>
        <begin position="23"/>
        <end position="329"/>
    </location>
</feature>